<name>A0A512E3A1_9PROT</name>
<protein>
    <submittedName>
        <fullName evidence="1">Uncharacterized protein</fullName>
    </submittedName>
</protein>
<dbReference type="EMBL" id="BJYZ01000067">
    <property type="protein sequence ID" value="GEO43211.1"/>
    <property type="molecule type" value="Genomic_DNA"/>
</dbReference>
<reference evidence="1 2" key="1">
    <citation type="submission" date="2019-07" db="EMBL/GenBank/DDBJ databases">
        <title>Whole genome shotgun sequence of Skermanella aerolata NBRC 106429.</title>
        <authorList>
            <person name="Hosoyama A."/>
            <person name="Uohara A."/>
            <person name="Ohji S."/>
            <person name="Ichikawa N."/>
        </authorList>
    </citation>
    <scope>NUCLEOTIDE SEQUENCE [LARGE SCALE GENOMIC DNA]</scope>
    <source>
        <strain evidence="1 2">NBRC 106429</strain>
    </source>
</reference>
<organism evidence="1 2">
    <name type="scientific">Skermanella aerolata</name>
    <dbReference type="NCBI Taxonomy" id="393310"/>
    <lineage>
        <taxon>Bacteria</taxon>
        <taxon>Pseudomonadati</taxon>
        <taxon>Pseudomonadota</taxon>
        <taxon>Alphaproteobacteria</taxon>
        <taxon>Rhodospirillales</taxon>
        <taxon>Azospirillaceae</taxon>
        <taxon>Skermanella</taxon>
    </lineage>
</organism>
<evidence type="ECO:0000313" key="1">
    <source>
        <dbReference type="EMBL" id="GEO43211.1"/>
    </source>
</evidence>
<sequence length="52" mass="5325">MILLDGAKGDLGLPAGAFDPERADGIRDLAAQAAIYATQAHGPGTLRAYRSA</sequence>
<dbReference type="AlphaFoldDB" id="A0A512E3A1"/>
<accession>A0A512E3A1</accession>
<dbReference type="Proteomes" id="UP000321523">
    <property type="component" value="Unassembled WGS sequence"/>
</dbReference>
<proteinExistence type="predicted"/>
<gene>
    <name evidence="1" type="ORF">SAE02_73590</name>
</gene>
<keyword evidence="2" id="KW-1185">Reference proteome</keyword>
<evidence type="ECO:0000313" key="2">
    <source>
        <dbReference type="Proteomes" id="UP000321523"/>
    </source>
</evidence>
<comment type="caution">
    <text evidence="1">The sequence shown here is derived from an EMBL/GenBank/DDBJ whole genome shotgun (WGS) entry which is preliminary data.</text>
</comment>